<accession>A0A5B8UPV5</accession>
<dbReference type="InterPro" id="IPR029060">
    <property type="entry name" value="PIN-like_dom_sf"/>
</dbReference>
<dbReference type="KEGG" id="mgin:FRZ54_00450"/>
<gene>
    <name evidence="2" type="ORF">FRZ54_00450</name>
</gene>
<dbReference type="SUPFAM" id="SSF88723">
    <property type="entry name" value="PIN domain-like"/>
    <property type="match status" value="1"/>
</dbReference>
<evidence type="ECO:0000313" key="2">
    <source>
        <dbReference type="EMBL" id="QEC61110.1"/>
    </source>
</evidence>
<dbReference type="AlphaFoldDB" id="A0A5B8UPV5"/>
<reference evidence="2 3" key="1">
    <citation type="journal article" date="2017" name="Curr. Microbiol.">
        <title>Mucilaginibacter ginsenosidivorans sp. nov., Isolated from Soil of Ginseng Field.</title>
        <authorList>
            <person name="Kim M.M."/>
            <person name="Siddiqi M.Z."/>
            <person name="Im W.T."/>
        </authorList>
    </citation>
    <scope>NUCLEOTIDE SEQUENCE [LARGE SCALE GENOMIC DNA]</scope>
    <source>
        <strain evidence="2 3">Gsoil 3017</strain>
    </source>
</reference>
<protein>
    <submittedName>
        <fullName evidence="2">PIN domain-containing protein</fullName>
    </submittedName>
</protein>
<evidence type="ECO:0000313" key="3">
    <source>
        <dbReference type="Proteomes" id="UP000321479"/>
    </source>
</evidence>
<proteinExistence type="predicted"/>
<organism evidence="2 3">
    <name type="scientific">Mucilaginibacter ginsenosidivorans</name>
    <dbReference type="NCBI Taxonomy" id="398053"/>
    <lineage>
        <taxon>Bacteria</taxon>
        <taxon>Pseudomonadati</taxon>
        <taxon>Bacteroidota</taxon>
        <taxon>Sphingobacteriia</taxon>
        <taxon>Sphingobacteriales</taxon>
        <taxon>Sphingobacteriaceae</taxon>
        <taxon>Mucilaginibacter</taxon>
    </lineage>
</organism>
<dbReference type="Proteomes" id="UP000321479">
    <property type="component" value="Chromosome"/>
</dbReference>
<dbReference type="InterPro" id="IPR002716">
    <property type="entry name" value="PIN_dom"/>
</dbReference>
<dbReference type="Gene3D" id="3.40.50.1010">
    <property type="entry name" value="5'-nuclease"/>
    <property type="match status" value="1"/>
</dbReference>
<feature type="domain" description="PIN" evidence="1">
    <location>
        <begin position="6"/>
        <end position="119"/>
    </location>
</feature>
<sequence length="142" mass="16317">MNMKNIFIDTNVVIDFLADRRPFSIDAARLFDLAINQKVKVHISAVSYNNIYYILRQSLTRDVTIKLLEELSGMTEIVDVTNDIIRKSLKTDFKDYEDAIQYYSALSLPEIDFIVTRNSRDFKKSIISVLTPAEAIASLNNF</sequence>
<name>A0A5B8UPV5_9SPHI</name>
<dbReference type="Pfam" id="PF13470">
    <property type="entry name" value="PIN_3"/>
    <property type="match status" value="1"/>
</dbReference>
<dbReference type="EMBL" id="CP042436">
    <property type="protein sequence ID" value="QEC61110.1"/>
    <property type="molecule type" value="Genomic_DNA"/>
</dbReference>
<keyword evidence="3" id="KW-1185">Reference proteome</keyword>
<dbReference type="OrthoDB" id="1148871at2"/>
<evidence type="ECO:0000259" key="1">
    <source>
        <dbReference type="Pfam" id="PF13470"/>
    </source>
</evidence>